<protein>
    <submittedName>
        <fullName evidence="1">CDP-alcohol phosphatidyltransferase family protein</fullName>
    </submittedName>
</protein>
<reference evidence="1 2" key="1">
    <citation type="journal article" date="2022" name="Int. J. Syst. Evol. Microbiol.">
        <title>Miniphocaeibacter halophilus sp. nov., an ammonium-tolerant acetate-producing bacterium isolated from a biogas system.</title>
        <authorList>
            <person name="Schnurer A."/>
            <person name="Singh A."/>
            <person name="Bi S."/>
            <person name="Qiao W."/>
            <person name="Westerholm M."/>
        </authorList>
    </citation>
    <scope>NUCLEOTIDE SEQUENCE [LARGE SCALE GENOMIC DNA]</scope>
    <source>
        <strain evidence="1 2">AMB_01</strain>
    </source>
</reference>
<keyword evidence="2" id="KW-1185">Reference proteome</keyword>
<evidence type="ECO:0000313" key="2">
    <source>
        <dbReference type="Proteomes" id="UP000595814"/>
    </source>
</evidence>
<sequence>MKNIPNILSTFRIFLIPFFVWQMLKGNTTNAGLILVLSGFTDFLDGNLARKFNWITDLGKILDPIADKLTQAAISITMIISIKKYQYFFIIMILKDLIMLVLGGYLMKNGIKLEGAKWFGKISTFVYYAVMILLLFIPNMPNFIVVSLLFIATVTAIISAVLYIPEYINKQKEIYSKNKKM</sequence>
<gene>
    <name evidence="1" type="ORF">JFY71_03710</name>
</gene>
<name>A0AC61N104_9FIRM</name>
<dbReference type="EMBL" id="CP066744">
    <property type="protein sequence ID" value="QQK08658.1"/>
    <property type="molecule type" value="Genomic_DNA"/>
</dbReference>
<evidence type="ECO:0000313" key="1">
    <source>
        <dbReference type="EMBL" id="QQK08658.1"/>
    </source>
</evidence>
<proteinExistence type="predicted"/>
<accession>A0AC61N104</accession>
<dbReference type="Proteomes" id="UP000595814">
    <property type="component" value="Chromosome"/>
</dbReference>
<organism evidence="1 2">
    <name type="scientific">Miniphocaeibacter halophilus</name>
    <dbReference type="NCBI Taxonomy" id="2931922"/>
    <lineage>
        <taxon>Bacteria</taxon>
        <taxon>Bacillati</taxon>
        <taxon>Bacillota</taxon>
        <taxon>Tissierellia</taxon>
        <taxon>Tissierellales</taxon>
        <taxon>Peptoniphilaceae</taxon>
        <taxon>Miniphocaeibacter</taxon>
    </lineage>
</organism>